<evidence type="ECO:0000256" key="8">
    <source>
        <dbReference type="RuleBase" id="RU000405"/>
    </source>
</evidence>
<dbReference type="Pfam" id="PF00211">
    <property type="entry name" value="Guanylate_cyc"/>
    <property type="match status" value="1"/>
</dbReference>
<dbReference type="Proteomes" id="UP000695022">
    <property type="component" value="Unplaced"/>
</dbReference>
<evidence type="ECO:0000259" key="9">
    <source>
        <dbReference type="PROSITE" id="PS50125"/>
    </source>
</evidence>
<evidence type="ECO:0000256" key="5">
    <source>
        <dbReference type="ARBA" id="ARBA00023136"/>
    </source>
</evidence>
<dbReference type="Pfam" id="PF01094">
    <property type="entry name" value="ANF_receptor"/>
    <property type="match status" value="1"/>
</dbReference>
<keyword evidence="6" id="KW-0325">Glycoprotein</keyword>
<keyword evidence="7 8" id="KW-0456">Lyase</keyword>
<evidence type="ECO:0000256" key="2">
    <source>
        <dbReference type="ARBA" id="ARBA00022692"/>
    </source>
</evidence>
<dbReference type="SUPFAM" id="SSF53822">
    <property type="entry name" value="Periplasmic binding protein-like I"/>
    <property type="match status" value="1"/>
</dbReference>
<dbReference type="Gene3D" id="3.40.50.2300">
    <property type="match status" value="1"/>
</dbReference>
<keyword evidence="5" id="KW-0472">Membrane</keyword>
<dbReference type="InterPro" id="IPR028082">
    <property type="entry name" value="Peripla_BP_I"/>
</dbReference>
<comment type="similarity">
    <text evidence="8">Belongs to the adenylyl cyclase class-4/guanylyl cyclase family.</text>
</comment>
<dbReference type="InterPro" id="IPR018297">
    <property type="entry name" value="A/G_cyclase_CS"/>
</dbReference>
<keyword evidence="4" id="KW-1133">Transmembrane helix</keyword>
<keyword evidence="10" id="KW-1185">Reference proteome</keyword>
<dbReference type="InterPro" id="IPR001054">
    <property type="entry name" value="A/G_cyclase"/>
</dbReference>
<dbReference type="InterPro" id="IPR029787">
    <property type="entry name" value="Nucleotide_cyclase"/>
</dbReference>
<gene>
    <name evidence="11" type="primary">LOC106806863</name>
</gene>
<dbReference type="PROSITE" id="PS00452">
    <property type="entry name" value="GUANYLATE_CYCLASE_1"/>
    <property type="match status" value="1"/>
</dbReference>
<dbReference type="InterPro" id="IPR050401">
    <property type="entry name" value="Cyclic_nucleotide_synthase"/>
</dbReference>
<dbReference type="PANTHER" id="PTHR11920:SF501">
    <property type="entry name" value="GUANYLATE CYCLASE 32E"/>
    <property type="match status" value="1"/>
</dbReference>
<evidence type="ECO:0000313" key="11">
    <source>
        <dbReference type="RefSeq" id="XP_014664484.1"/>
    </source>
</evidence>
<dbReference type="InterPro" id="IPR043502">
    <property type="entry name" value="DNA/RNA_pol_sf"/>
</dbReference>
<evidence type="ECO:0000256" key="7">
    <source>
        <dbReference type="ARBA" id="ARBA00023239"/>
    </source>
</evidence>
<dbReference type="PANTHER" id="PTHR11920">
    <property type="entry name" value="GUANYLYL CYCLASE"/>
    <property type="match status" value="1"/>
</dbReference>
<evidence type="ECO:0000256" key="4">
    <source>
        <dbReference type="ARBA" id="ARBA00022989"/>
    </source>
</evidence>
<dbReference type="Gene3D" id="3.30.70.1230">
    <property type="entry name" value="Nucleotide cyclase"/>
    <property type="match status" value="1"/>
</dbReference>
<dbReference type="RefSeq" id="XP_014664484.1">
    <property type="nucleotide sequence ID" value="XM_014808998.1"/>
</dbReference>
<dbReference type="SUPFAM" id="SSF56672">
    <property type="entry name" value="DNA/RNA polymerases"/>
    <property type="match status" value="1"/>
</dbReference>
<name>A0ABM1DX13_PRICU</name>
<evidence type="ECO:0000256" key="3">
    <source>
        <dbReference type="ARBA" id="ARBA00022741"/>
    </source>
</evidence>
<protein>
    <submittedName>
        <fullName evidence="11">Atrial natriuretic peptide receptor 1-like</fullName>
    </submittedName>
</protein>
<sequence>MDTTGLIYLKRPRLVESFSVVDVKFCLYAQGKVDAMKLDLGVLQCVHVKDIMTFNLMLELMLTAAGFTVRQHIHLRTDNMKRRVTDDEIADVVRAMADDGRVLLLCLETASYESESRVLVEAHRIGLRSDEYTFIIPRMMAQNAEDLHPWTINGTVNATVLAAYEPALEANRYSPFLHDAAYLYFLAVNTSRDSRADLRNGRDLVKKMVDLEFQGMTGRVKVDERGDRRPDLYIRGTVNKYQTILAIAESSKPQDQIFSMINFDAFWAERTPSGGPITDHPLCGFRNELCEPEENNQLMHVIIGVSTGVPVLLAIVGWIVNYLVGKRMLQRELDRMLWKISSEDIELVNLNRSAGVSISQLSTSSHFQMGKIMAASRRYSMYPQNSDSLSSCIALHKGVLVAATKLGQERIIINREDLLLLREADRLAIQIGDGPGDDKPKGCLPPVDLSHFDGTEQERRDIEDLLRRYADVFLKDGEPLSATPKIQFLGHFVSADKVSTDPGTIRAVADWPVPTTLKKDAKDVHAVLTKTSEMTTVPVEVKTALVEQVQSYRVPDVCEVEIATPLPSISLDAVANMQRRNAVVGKVLEYWSQGKKPSLHADRLAIQVGNGPCDDKPKSCLPPVDLSHFDGTEQERRDIDTDKMYDRRVKVDREVIDALISISQRHAADVAKGANRMLWKISSEDIELVNLNRSAAFYQPVEHVVALPDGQNNGGLEAVLYVSPEQREPVQLHRPAQGVGNILNNFDINLDWMFKLSFIADIANVETIGDAYMCVSGLPQRNGDQHVAEICNMALELCTAMSQVHVPHLPTMTYQIRIGINTGPCVAGVVGLMMPRYCLFGDTVNTASRMESNGLRKPYTAQPVTHRHSLR</sequence>
<dbReference type="PROSITE" id="PS50125">
    <property type="entry name" value="GUANYLATE_CYCLASE_2"/>
    <property type="match status" value="1"/>
</dbReference>
<accession>A0ABM1DX13</accession>
<dbReference type="SMART" id="SM00044">
    <property type="entry name" value="CYCc"/>
    <property type="match status" value="1"/>
</dbReference>
<keyword evidence="2" id="KW-0812">Transmembrane</keyword>
<evidence type="ECO:0000256" key="1">
    <source>
        <dbReference type="ARBA" id="ARBA00004479"/>
    </source>
</evidence>
<dbReference type="InterPro" id="IPR001828">
    <property type="entry name" value="ANF_lig-bd_rcpt"/>
</dbReference>
<keyword evidence="3" id="KW-0547">Nucleotide-binding</keyword>
<organism evidence="10 11">
    <name type="scientific">Priapulus caudatus</name>
    <name type="common">Priapulid worm</name>
    <dbReference type="NCBI Taxonomy" id="37621"/>
    <lineage>
        <taxon>Eukaryota</taxon>
        <taxon>Metazoa</taxon>
        <taxon>Ecdysozoa</taxon>
        <taxon>Scalidophora</taxon>
        <taxon>Priapulida</taxon>
        <taxon>Priapulimorpha</taxon>
        <taxon>Priapulimorphida</taxon>
        <taxon>Priapulidae</taxon>
        <taxon>Priapulus</taxon>
    </lineage>
</organism>
<dbReference type="CDD" id="cd07302">
    <property type="entry name" value="CHD"/>
    <property type="match status" value="1"/>
</dbReference>
<reference evidence="11" key="1">
    <citation type="submission" date="2025-08" db="UniProtKB">
        <authorList>
            <consortium name="RefSeq"/>
        </authorList>
    </citation>
    <scope>IDENTIFICATION</scope>
</reference>
<evidence type="ECO:0000313" key="10">
    <source>
        <dbReference type="Proteomes" id="UP000695022"/>
    </source>
</evidence>
<comment type="subcellular location">
    <subcellularLocation>
        <location evidence="1">Membrane</location>
        <topology evidence="1">Single-pass type I membrane protein</topology>
    </subcellularLocation>
</comment>
<feature type="domain" description="Guanylate cyclase" evidence="9">
    <location>
        <begin position="725"/>
        <end position="851"/>
    </location>
</feature>
<proteinExistence type="inferred from homology"/>
<dbReference type="GeneID" id="106806863"/>
<evidence type="ECO:0000256" key="6">
    <source>
        <dbReference type="ARBA" id="ARBA00023180"/>
    </source>
</evidence>
<dbReference type="SUPFAM" id="SSF55073">
    <property type="entry name" value="Nucleotide cyclase"/>
    <property type="match status" value="1"/>
</dbReference>